<sequence>MHRRKISKLILNNGVIGKIYVTTEREEILMNDEILSIDQMINEGGYVNTDPEDLN</sequence>
<organism evidence="1 2">
    <name type="scientific">Virgibacillus siamensis</name>
    <dbReference type="NCBI Taxonomy" id="480071"/>
    <lineage>
        <taxon>Bacteria</taxon>
        <taxon>Bacillati</taxon>
        <taxon>Bacillota</taxon>
        <taxon>Bacilli</taxon>
        <taxon>Bacillales</taxon>
        <taxon>Bacillaceae</taxon>
        <taxon>Virgibacillus</taxon>
    </lineage>
</organism>
<evidence type="ECO:0008006" key="3">
    <source>
        <dbReference type="Google" id="ProtNLM"/>
    </source>
</evidence>
<gene>
    <name evidence="1" type="ORF">GCM10009001_16000</name>
</gene>
<dbReference type="Proteomes" id="UP001500866">
    <property type="component" value="Unassembled WGS sequence"/>
</dbReference>
<reference evidence="1 2" key="1">
    <citation type="journal article" date="2019" name="Int. J. Syst. Evol. Microbiol.">
        <title>The Global Catalogue of Microorganisms (GCM) 10K type strain sequencing project: providing services to taxonomists for standard genome sequencing and annotation.</title>
        <authorList>
            <consortium name="The Broad Institute Genomics Platform"/>
            <consortium name="The Broad Institute Genome Sequencing Center for Infectious Disease"/>
            <person name="Wu L."/>
            <person name="Ma J."/>
        </authorList>
    </citation>
    <scope>NUCLEOTIDE SEQUENCE [LARGE SCALE GENOMIC DNA]</scope>
    <source>
        <strain evidence="1 2">JCM 15395</strain>
    </source>
</reference>
<protein>
    <recommendedName>
        <fullName evidence="3">Bacillus phage SPbeta YonK domain-containing protein</fullName>
    </recommendedName>
</protein>
<evidence type="ECO:0000313" key="2">
    <source>
        <dbReference type="Proteomes" id="UP001500866"/>
    </source>
</evidence>
<evidence type="ECO:0000313" key="1">
    <source>
        <dbReference type="EMBL" id="GAA0600379.1"/>
    </source>
</evidence>
<accession>A0ABN1FYH3</accession>
<comment type="caution">
    <text evidence="1">The sequence shown here is derived from an EMBL/GenBank/DDBJ whole genome shotgun (WGS) entry which is preliminary data.</text>
</comment>
<proteinExistence type="predicted"/>
<dbReference type="RefSeq" id="WP_343811922.1">
    <property type="nucleotide sequence ID" value="NZ_BAAADS010000011.1"/>
</dbReference>
<name>A0ABN1FYH3_9BACI</name>
<dbReference type="EMBL" id="BAAADS010000011">
    <property type="protein sequence ID" value="GAA0600379.1"/>
    <property type="molecule type" value="Genomic_DNA"/>
</dbReference>
<keyword evidence="2" id="KW-1185">Reference proteome</keyword>